<keyword evidence="3" id="KW-1185">Reference proteome</keyword>
<dbReference type="InterPro" id="IPR001810">
    <property type="entry name" value="F-box_dom"/>
</dbReference>
<dbReference type="CDD" id="cd09917">
    <property type="entry name" value="F-box_SF"/>
    <property type="match status" value="1"/>
</dbReference>
<dbReference type="InterPro" id="IPR036047">
    <property type="entry name" value="F-box-like_dom_sf"/>
</dbReference>
<sequence length="341" mass="38200">MEVDRSWLDLPVELLEAILSKLPLSDHPRFACVCKDWKKLTSRVYPADRSPILNRSFKVDFPAADLSKARLYSSKDGWLVLCREEEVLLVNPFTDTVRRFPGLVHTPSFTGIEFIGQPPDKCCIFAIESAYKDSVLIYFWNGEGWGRYRYENNIPFVMSPHSNPVDCGRYFLCLGKDGNIGAFDMLKGAWIVVELKNFPTITVGGSYLVGDRGNVRAITVGGQNSTVRVFELIPAEGWAEFTDLKARALFIGPRMALVSANSPKKLDDIVFFSRLLGTPEEIEAEIRCSEGRIYFVPKKSTTTTTGPKKTSEGGIYTYNLTTGGRSEYCGSFEYPCILLGF</sequence>
<dbReference type="PROSITE" id="PS50181">
    <property type="entry name" value="FBOX"/>
    <property type="match status" value="1"/>
</dbReference>
<name>A0A5P1FPW3_ASPOF</name>
<gene>
    <name evidence="2" type="ORF">A4U43_C01F2140</name>
</gene>
<dbReference type="SUPFAM" id="SSF81383">
    <property type="entry name" value="F-box domain"/>
    <property type="match status" value="1"/>
</dbReference>
<evidence type="ECO:0000259" key="1">
    <source>
        <dbReference type="PROSITE" id="PS50181"/>
    </source>
</evidence>
<evidence type="ECO:0000313" key="3">
    <source>
        <dbReference type="Proteomes" id="UP000243459"/>
    </source>
</evidence>
<dbReference type="PANTHER" id="PTHR33127:SF69">
    <property type="entry name" value="OS09G0340800 PROTEIN"/>
    <property type="match status" value="1"/>
</dbReference>
<dbReference type="InterPro" id="IPR005174">
    <property type="entry name" value="KIB1-4_b-propeller"/>
</dbReference>
<dbReference type="AlphaFoldDB" id="A0A5P1FPW3"/>
<dbReference type="Proteomes" id="UP000243459">
    <property type="component" value="Chromosome 1"/>
</dbReference>
<protein>
    <recommendedName>
        <fullName evidence="1">F-box domain-containing protein</fullName>
    </recommendedName>
</protein>
<feature type="domain" description="F-box" evidence="1">
    <location>
        <begin position="4"/>
        <end position="60"/>
    </location>
</feature>
<dbReference type="Pfam" id="PF03478">
    <property type="entry name" value="Beta-prop_KIB1-4"/>
    <property type="match status" value="1"/>
</dbReference>
<proteinExistence type="predicted"/>
<evidence type="ECO:0000313" key="2">
    <source>
        <dbReference type="EMBL" id="ONK79029.1"/>
    </source>
</evidence>
<organism evidence="2 3">
    <name type="scientific">Asparagus officinalis</name>
    <name type="common">Garden asparagus</name>
    <dbReference type="NCBI Taxonomy" id="4686"/>
    <lineage>
        <taxon>Eukaryota</taxon>
        <taxon>Viridiplantae</taxon>
        <taxon>Streptophyta</taxon>
        <taxon>Embryophyta</taxon>
        <taxon>Tracheophyta</taxon>
        <taxon>Spermatophyta</taxon>
        <taxon>Magnoliopsida</taxon>
        <taxon>Liliopsida</taxon>
        <taxon>Asparagales</taxon>
        <taxon>Asparagaceae</taxon>
        <taxon>Asparagoideae</taxon>
        <taxon>Asparagus</taxon>
    </lineage>
</organism>
<dbReference type="PANTHER" id="PTHR33127">
    <property type="entry name" value="TRANSMEMBRANE PROTEIN"/>
    <property type="match status" value="1"/>
</dbReference>
<dbReference type="OrthoDB" id="679467at2759"/>
<dbReference type="SMART" id="SM00256">
    <property type="entry name" value="FBOX"/>
    <property type="match status" value="1"/>
</dbReference>
<dbReference type="Gramene" id="ONK79029">
    <property type="protein sequence ID" value="ONK79029"/>
    <property type="gene ID" value="A4U43_C01F2140"/>
</dbReference>
<accession>A0A5P1FPW3</accession>
<dbReference type="Pfam" id="PF00646">
    <property type="entry name" value="F-box"/>
    <property type="match status" value="1"/>
</dbReference>
<dbReference type="OMA" id="RTWDSHY"/>
<dbReference type="EMBL" id="CM007381">
    <property type="protein sequence ID" value="ONK79029.1"/>
    <property type="molecule type" value="Genomic_DNA"/>
</dbReference>
<dbReference type="Gene3D" id="1.20.1280.50">
    <property type="match status" value="1"/>
</dbReference>
<reference evidence="3" key="1">
    <citation type="journal article" date="2017" name="Nat. Commun.">
        <title>The asparagus genome sheds light on the origin and evolution of a young Y chromosome.</title>
        <authorList>
            <person name="Harkess A."/>
            <person name="Zhou J."/>
            <person name="Xu C."/>
            <person name="Bowers J.E."/>
            <person name="Van der Hulst R."/>
            <person name="Ayyampalayam S."/>
            <person name="Mercati F."/>
            <person name="Riccardi P."/>
            <person name="McKain M.R."/>
            <person name="Kakrana A."/>
            <person name="Tang H."/>
            <person name="Ray J."/>
            <person name="Groenendijk J."/>
            <person name="Arikit S."/>
            <person name="Mathioni S.M."/>
            <person name="Nakano M."/>
            <person name="Shan H."/>
            <person name="Telgmann-Rauber A."/>
            <person name="Kanno A."/>
            <person name="Yue Z."/>
            <person name="Chen H."/>
            <person name="Li W."/>
            <person name="Chen Y."/>
            <person name="Xu X."/>
            <person name="Zhang Y."/>
            <person name="Luo S."/>
            <person name="Chen H."/>
            <person name="Gao J."/>
            <person name="Mao Z."/>
            <person name="Pires J.C."/>
            <person name="Luo M."/>
            <person name="Kudrna D."/>
            <person name="Wing R.A."/>
            <person name="Meyers B.C."/>
            <person name="Yi K."/>
            <person name="Kong H."/>
            <person name="Lavrijsen P."/>
            <person name="Sunseri F."/>
            <person name="Falavigna A."/>
            <person name="Ye Y."/>
            <person name="Leebens-Mack J.H."/>
            <person name="Chen G."/>
        </authorList>
    </citation>
    <scope>NUCLEOTIDE SEQUENCE [LARGE SCALE GENOMIC DNA]</scope>
    <source>
        <strain evidence="3">cv. DH0086</strain>
    </source>
</reference>